<dbReference type="RefSeq" id="WP_130023795.1">
    <property type="nucleotide sequence ID" value="NZ_SEWF01000058.1"/>
</dbReference>
<organism evidence="1 2">
    <name type="scientific">Emticicia agri</name>
    <dbReference type="NCBI Taxonomy" id="2492393"/>
    <lineage>
        <taxon>Bacteria</taxon>
        <taxon>Pseudomonadati</taxon>
        <taxon>Bacteroidota</taxon>
        <taxon>Cytophagia</taxon>
        <taxon>Cytophagales</taxon>
        <taxon>Leadbetterellaceae</taxon>
        <taxon>Emticicia</taxon>
    </lineage>
</organism>
<gene>
    <name evidence="1" type="ORF">EWM59_24025</name>
</gene>
<dbReference type="AlphaFoldDB" id="A0A4V1ZCL3"/>
<reference evidence="1 2" key="1">
    <citation type="submission" date="2019-02" db="EMBL/GenBank/DDBJ databases">
        <title>Bacterial novel species Emticicia sp. 17J42-9 isolated from soil.</title>
        <authorList>
            <person name="Jung H.-Y."/>
        </authorList>
    </citation>
    <scope>NUCLEOTIDE SEQUENCE [LARGE SCALE GENOMIC DNA]</scope>
    <source>
        <strain evidence="1 2">17J42-9</strain>
    </source>
</reference>
<evidence type="ECO:0000313" key="2">
    <source>
        <dbReference type="Proteomes" id="UP000293162"/>
    </source>
</evidence>
<dbReference type="OrthoDB" id="948259at2"/>
<name>A0A4V1ZCL3_9BACT</name>
<proteinExistence type="predicted"/>
<accession>A0A4V1ZCL3</accession>
<dbReference type="EMBL" id="SEWF01000058">
    <property type="protein sequence ID" value="RYU93060.1"/>
    <property type="molecule type" value="Genomic_DNA"/>
</dbReference>
<sequence length="250" mass="28636">MNNPNTYDFPEEFAENDELMQILENGTIKEKEHALLNIALGGHNSEDVLDLFLYYTADPELEAIAFMCIDKFLENYRHYPLTKILWLLIDGLTNAQESIRYHCQGGLDNLVSPTKLKEETLSFESFQIDFKYDNLAPYLASDSAEEIIIALLYLFYHPHKDEELFKIVDEQLAKNITAVNCIAGAIIDAKLSDILEMINAVGELSLVSYNHAKASGLKSKASWVYDRFDSMRELAREHMKVMLAERQEVK</sequence>
<protein>
    <submittedName>
        <fullName evidence="1">Uncharacterized protein</fullName>
    </submittedName>
</protein>
<evidence type="ECO:0000313" key="1">
    <source>
        <dbReference type="EMBL" id="RYU93060.1"/>
    </source>
</evidence>
<dbReference type="Proteomes" id="UP000293162">
    <property type="component" value="Unassembled WGS sequence"/>
</dbReference>
<keyword evidence="2" id="KW-1185">Reference proteome</keyword>
<comment type="caution">
    <text evidence="1">The sequence shown here is derived from an EMBL/GenBank/DDBJ whole genome shotgun (WGS) entry which is preliminary data.</text>
</comment>